<dbReference type="SMART" id="SM00563">
    <property type="entry name" value="PlsC"/>
    <property type="match status" value="1"/>
</dbReference>
<evidence type="ECO:0000313" key="4">
    <source>
        <dbReference type="EMBL" id="MDQ0272859.1"/>
    </source>
</evidence>
<gene>
    <name evidence="4" type="ORF">J2S17_004752</name>
</gene>
<proteinExistence type="predicted"/>
<evidence type="ECO:0000256" key="1">
    <source>
        <dbReference type="ARBA" id="ARBA00022679"/>
    </source>
</evidence>
<dbReference type="PANTHER" id="PTHR10434:SF40">
    <property type="entry name" value="1-ACYL-SN-GLYCEROL-3-PHOSPHATE ACYLTRANSFERASE"/>
    <property type="match status" value="1"/>
</dbReference>
<keyword evidence="1 4" id="KW-0808">Transferase</keyword>
<keyword evidence="2 4" id="KW-0012">Acyltransferase</keyword>
<reference evidence="4 5" key="1">
    <citation type="submission" date="2023-07" db="EMBL/GenBank/DDBJ databases">
        <title>Genomic Encyclopedia of Type Strains, Phase IV (KMG-IV): sequencing the most valuable type-strain genomes for metagenomic binning, comparative biology and taxonomic classification.</title>
        <authorList>
            <person name="Goeker M."/>
        </authorList>
    </citation>
    <scope>NUCLEOTIDE SEQUENCE [LARGE SCALE GENOMIC DNA]</scope>
    <source>
        <strain evidence="4 5">DSM 23494</strain>
    </source>
</reference>
<dbReference type="SUPFAM" id="SSF69593">
    <property type="entry name" value="Glycerol-3-phosphate (1)-acyltransferase"/>
    <property type="match status" value="1"/>
</dbReference>
<evidence type="ECO:0000259" key="3">
    <source>
        <dbReference type="SMART" id="SM00563"/>
    </source>
</evidence>
<dbReference type="EC" id="2.3.1.51" evidence="4"/>
<dbReference type="PANTHER" id="PTHR10434">
    <property type="entry name" value="1-ACYL-SN-GLYCEROL-3-PHOSPHATE ACYLTRANSFERASE"/>
    <property type="match status" value="1"/>
</dbReference>
<keyword evidence="5" id="KW-1185">Reference proteome</keyword>
<protein>
    <submittedName>
        <fullName evidence="4">1-acyl-sn-glycerol-3-phosphate acyltransferase</fullName>
        <ecNumber evidence="4">2.3.1.51</ecNumber>
    </submittedName>
</protein>
<name>A0ABU0ANJ1_9BACI</name>
<dbReference type="EMBL" id="JAUSUB010000029">
    <property type="protein sequence ID" value="MDQ0272859.1"/>
    <property type="molecule type" value="Genomic_DNA"/>
</dbReference>
<accession>A0ABU0ANJ1</accession>
<sequence>MYKLCSTLIYILMKTFHLFQMKGKENIPSDERYVVTCSHKSIIDVIVLAIALYPTPVHFMAKKELFEGKFRNRFFRSIKAFPVNRENPGPSTLKTPLKILKDNKCVGIFPSGTRTSEDMPLKRGAVTIALKADAPLLPADYKGPTKISQFLKGEKSSIIFGEPMLFGEIRKLHKNEQIDAAVEDLEKEMKRLEKLH</sequence>
<feature type="domain" description="Phospholipid/glycerol acyltransferase" evidence="3">
    <location>
        <begin position="33"/>
        <end position="144"/>
    </location>
</feature>
<dbReference type="RefSeq" id="WP_307478352.1">
    <property type="nucleotide sequence ID" value="NZ_JAUSUB010000029.1"/>
</dbReference>
<dbReference type="Proteomes" id="UP001238088">
    <property type="component" value="Unassembled WGS sequence"/>
</dbReference>
<evidence type="ECO:0000256" key="2">
    <source>
        <dbReference type="ARBA" id="ARBA00023315"/>
    </source>
</evidence>
<evidence type="ECO:0000313" key="5">
    <source>
        <dbReference type="Proteomes" id="UP001238088"/>
    </source>
</evidence>
<dbReference type="InterPro" id="IPR002123">
    <property type="entry name" value="Plipid/glycerol_acylTrfase"/>
</dbReference>
<dbReference type="CDD" id="cd07989">
    <property type="entry name" value="LPLAT_AGPAT-like"/>
    <property type="match status" value="1"/>
</dbReference>
<dbReference type="Pfam" id="PF01553">
    <property type="entry name" value="Acyltransferase"/>
    <property type="match status" value="1"/>
</dbReference>
<comment type="caution">
    <text evidence="4">The sequence shown here is derived from an EMBL/GenBank/DDBJ whole genome shotgun (WGS) entry which is preliminary data.</text>
</comment>
<organism evidence="4 5">
    <name type="scientific">Cytobacillus purgationiresistens</name>
    <dbReference type="NCBI Taxonomy" id="863449"/>
    <lineage>
        <taxon>Bacteria</taxon>
        <taxon>Bacillati</taxon>
        <taxon>Bacillota</taxon>
        <taxon>Bacilli</taxon>
        <taxon>Bacillales</taxon>
        <taxon>Bacillaceae</taxon>
        <taxon>Cytobacillus</taxon>
    </lineage>
</organism>
<dbReference type="GO" id="GO:0003841">
    <property type="term" value="F:1-acylglycerol-3-phosphate O-acyltransferase activity"/>
    <property type="evidence" value="ECO:0007669"/>
    <property type="project" value="UniProtKB-EC"/>
</dbReference>